<dbReference type="EMBL" id="JAFIRN010000006">
    <property type="protein sequence ID" value="KAG5847542.1"/>
    <property type="molecule type" value="Genomic_DNA"/>
</dbReference>
<protein>
    <submittedName>
        <fullName evidence="2">Uncharacterized protein</fullName>
    </submittedName>
</protein>
<keyword evidence="3" id="KW-1185">Reference proteome</keyword>
<organism evidence="2 3">
    <name type="scientific">Anguilla anguilla</name>
    <name type="common">European freshwater eel</name>
    <name type="synonym">Muraena anguilla</name>
    <dbReference type="NCBI Taxonomy" id="7936"/>
    <lineage>
        <taxon>Eukaryota</taxon>
        <taxon>Metazoa</taxon>
        <taxon>Chordata</taxon>
        <taxon>Craniata</taxon>
        <taxon>Vertebrata</taxon>
        <taxon>Euteleostomi</taxon>
        <taxon>Actinopterygii</taxon>
        <taxon>Neopterygii</taxon>
        <taxon>Teleostei</taxon>
        <taxon>Anguilliformes</taxon>
        <taxon>Anguillidae</taxon>
        <taxon>Anguilla</taxon>
    </lineage>
</organism>
<evidence type="ECO:0000313" key="2">
    <source>
        <dbReference type="EMBL" id="KAG5847542.1"/>
    </source>
</evidence>
<name>A0A9D3S262_ANGAN</name>
<sequence>MNGVTDERTGERADVDGGSAGRRGSGYAQPYRHTAVPPWSQPPASRSGPGACDITVAERRGSARGVGEDAADGVGEYGARRTSWGPLGTGRGLVPFLEECDRPAGASAGGRPCSEQAKVRSHGPRLLLKRADSPRRGADSVRLPRDAAGAGGGRRGPAALMR</sequence>
<dbReference type="AlphaFoldDB" id="A0A9D3S262"/>
<proteinExistence type="predicted"/>
<accession>A0A9D3S262</accession>
<feature type="region of interest" description="Disordered" evidence="1">
    <location>
        <begin position="102"/>
        <end position="162"/>
    </location>
</feature>
<reference evidence="2" key="1">
    <citation type="submission" date="2021-01" db="EMBL/GenBank/DDBJ databases">
        <title>A chromosome-scale assembly of European eel, Anguilla anguilla.</title>
        <authorList>
            <person name="Henkel C."/>
            <person name="Jong-Raadsen S.A."/>
            <person name="Dufour S."/>
            <person name="Weltzien F.-A."/>
            <person name="Palstra A.P."/>
            <person name="Pelster B."/>
            <person name="Spaink H.P."/>
            <person name="Van Den Thillart G.E."/>
            <person name="Jansen H."/>
            <person name="Zahm M."/>
            <person name="Klopp C."/>
            <person name="Cedric C."/>
            <person name="Louis A."/>
            <person name="Berthelot C."/>
            <person name="Parey E."/>
            <person name="Roest Crollius H."/>
            <person name="Montfort J."/>
            <person name="Robinson-Rechavi M."/>
            <person name="Bucao C."/>
            <person name="Bouchez O."/>
            <person name="Gislard M."/>
            <person name="Lluch J."/>
            <person name="Milhes M."/>
            <person name="Lampietro C."/>
            <person name="Lopez Roques C."/>
            <person name="Donnadieu C."/>
            <person name="Braasch I."/>
            <person name="Desvignes T."/>
            <person name="Postlethwait J."/>
            <person name="Bobe J."/>
            <person name="Guiguen Y."/>
            <person name="Dirks R."/>
        </authorList>
    </citation>
    <scope>NUCLEOTIDE SEQUENCE</scope>
    <source>
        <strain evidence="2">Tag_6206</strain>
        <tissue evidence="2">Liver</tissue>
    </source>
</reference>
<evidence type="ECO:0000313" key="3">
    <source>
        <dbReference type="Proteomes" id="UP001044222"/>
    </source>
</evidence>
<gene>
    <name evidence="2" type="ORF">ANANG_G00127180</name>
</gene>
<comment type="caution">
    <text evidence="2">The sequence shown here is derived from an EMBL/GenBank/DDBJ whole genome shotgun (WGS) entry which is preliminary data.</text>
</comment>
<feature type="compositionally biased region" description="Basic and acidic residues" evidence="1">
    <location>
        <begin position="129"/>
        <end position="145"/>
    </location>
</feature>
<evidence type="ECO:0000256" key="1">
    <source>
        <dbReference type="SAM" id="MobiDB-lite"/>
    </source>
</evidence>
<feature type="compositionally biased region" description="Basic and acidic residues" evidence="1">
    <location>
        <begin position="1"/>
        <end position="15"/>
    </location>
</feature>
<feature type="region of interest" description="Disordered" evidence="1">
    <location>
        <begin position="1"/>
        <end position="88"/>
    </location>
</feature>
<dbReference type="Proteomes" id="UP001044222">
    <property type="component" value="Chromosome 6"/>
</dbReference>